<sequence length="396" mass="39405">MPAPPAAGLRPQDPQYRRALLALGATGVAAFAMVYVVQPLLPLVSAELGVGATRASLLVSASTLGIAVAVLPLARLSERVGRGRTMVLGLAGAVVAGVVAALAPTFALMLLARAVQGAAMAAVPAAALAWVAENVASGWVTRVAGLYVAGTTVGGMGGRVLGGVVADVTTWRAAMLVVALAGAGLTAAAALLLPRSSRAPTRAGHQPRTDDDGARVARIRVYLLGGLGMAMFVGVYNVIGYRTHAPPFLLGTGLGSMFYLSYLAGTATSSLAGRLERRAGLRTTALTGLAACAAGVALTVPNSLVLVWLGLAVVAAGFFMVHAVASAASARLSPRPSDGSGTDTLAYYAGSSVGGVLLGQAWEVGAWGGTAVAAVAIIAVAGAVAAGLPRGGRRSR</sequence>
<dbReference type="PANTHER" id="PTHR43271:SF1">
    <property type="entry name" value="INNER MEMBRANE TRANSPORT PROTEIN YNFM"/>
    <property type="match status" value="1"/>
</dbReference>
<comment type="similarity">
    <text evidence="2">Belongs to the major facilitator superfamily.</text>
</comment>
<dbReference type="Proteomes" id="UP000661894">
    <property type="component" value="Unassembled WGS sequence"/>
</dbReference>
<evidence type="ECO:0000256" key="5">
    <source>
        <dbReference type="ARBA" id="ARBA00022692"/>
    </source>
</evidence>
<dbReference type="InterPro" id="IPR011701">
    <property type="entry name" value="MFS"/>
</dbReference>
<keyword evidence="5 8" id="KW-0812">Transmembrane</keyword>
<comment type="caution">
    <text evidence="10">The sequence shown here is derived from an EMBL/GenBank/DDBJ whole genome shotgun (WGS) entry which is preliminary data.</text>
</comment>
<accession>A0ABR8YYD7</accession>
<feature type="transmembrane region" description="Helical" evidence="8">
    <location>
        <begin position="171"/>
        <end position="193"/>
    </location>
</feature>
<keyword evidence="6 8" id="KW-1133">Transmembrane helix</keyword>
<feature type="transmembrane region" description="Helical" evidence="8">
    <location>
        <begin position="144"/>
        <end position="165"/>
    </location>
</feature>
<gene>
    <name evidence="10" type="ORF">H9624_01825</name>
</gene>
<feature type="domain" description="Major facilitator superfamily (MFS) profile" evidence="9">
    <location>
        <begin position="19"/>
        <end position="394"/>
    </location>
</feature>
<feature type="transmembrane region" description="Helical" evidence="8">
    <location>
        <begin position="57"/>
        <end position="74"/>
    </location>
</feature>
<evidence type="ECO:0000256" key="8">
    <source>
        <dbReference type="SAM" id="Phobius"/>
    </source>
</evidence>
<dbReference type="SUPFAM" id="SSF103473">
    <property type="entry name" value="MFS general substrate transporter"/>
    <property type="match status" value="1"/>
</dbReference>
<dbReference type="InterPro" id="IPR036259">
    <property type="entry name" value="MFS_trans_sf"/>
</dbReference>
<organism evidence="10 11">
    <name type="scientific">Oceanitalea stevensii</name>
    <dbReference type="NCBI Taxonomy" id="2763072"/>
    <lineage>
        <taxon>Bacteria</taxon>
        <taxon>Bacillati</taxon>
        <taxon>Actinomycetota</taxon>
        <taxon>Actinomycetes</taxon>
        <taxon>Micrococcales</taxon>
        <taxon>Bogoriellaceae</taxon>
        <taxon>Georgenia</taxon>
    </lineage>
</organism>
<keyword evidence="3" id="KW-0813">Transport</keyword>
<feature type="transmembrane region" description="Helical" evidence="8">
    <location>
        <begin position="368"/>
        <end position="388"/>
    </location>
</feature>
<evidence type="ECO:0000256" key="6">
    <source>
        <dbReference type="ARBA" id="ARBA00022989"/>
    </source>
</evidence>
<dbReference type="PROSITE" id="PS50850">
    <property type="entry name" value="MFS"/>
    <property type="match status" value="1"/>
</dbReference>
<dbReference type="PANTHER" id="PTHR43271">
    <property type="entry name" value="BLL2771 PROTEIN"/>
    <property type="match status" value="1"/>
</dbReference>
<dbReference type="Pfam" id="PF07690">
    <property type="entry name" value="MFS_1"/>
    <property type="match status" value="1"/>
</dbReference>
<feature type="transmembrane region" description="Helical" evidence="8">
    <location>
        <begin position="245"/>
        <end position="267"/>
    </location>
</feature>
<evidence type="ECO:0000256" key="7">
    <source>
        <dbReference type="ARBA" id="ARBA00023136"/>
    </source>
</evidence>
<evidence type="ECO:0000256" key="4">
    <source>
        <dbReference type="ARBA" id="ARBA00022475"/>
    </source>
</evidence>
<feature type="transmembrane region" description="Helical" evidence="8">
    <location>
        <begin position="279"/>
        <end position="300"/>
    </location>
</feature>
<feature type="transmembrane region" description="Helical" evidence="8">
    <location>
        <begin position="345"/>
        <end position="362"/>
    </location>
</feature>
<evidence type="ECO:0000256" key="3">
    <source>
        <dbReference type="ARBA" id="ARBA00022448"/>
    </source>
</evidence>
<name>A0ABR8YYD7_9MICO</name>
<feature type="transmembrane region" description="Helical" evidence="8">
    <location>
        <begin position="86"/>
        <end position="108"/>
    </location>
</feature>
<feature type="transmembrane region" description="Helical" evidence="8">
    <location>
        <begin position="306"/>
        <end position="325"/>
    </location>
</feature>
<proteinExistence type="inferred from homology"/>
<evidence type="ECO:0000259" key="9">
    <source>
        <dbReference type="PROSITE" id="PS50850"/>
    </source>
</evidence>
<feature type="transmembrane region" description="Helical" evidence="8">
    <location>
        <begin position="19"/>
        <end position="37"/>
    </location>
</feature>
<dbReference type="RefSeq" id="WP_251838205.1">
    <property type="nucleotide sequence ID" value="NZ_JACSPO010000001.1"/>
</dbReference>
<evidence type="ECO:0000313" key="11">
    <source>
        <dbReference type="Proteomes" id="UP000661894"/>
    </source>
</evidence>
<keyword evidence="4" id="KW-1003">Cell membrane</keyword>
<evidence type="ECO:0000256" key="2">
    <source>
        <dbReference type="ARBA" id="ARBA00008335"/>
    </source>
</evidence>
<evidence type="ECO:0000256" key="1">
    <source>
        <dbReference type="ARBA" id="ARBA00004651"/>
    </source>
</evidence>
<dbReference type="EMBL" id="JACSPO010000001">
    <property type="protein sequence ID" value="MBD8061060.1"/>
    <property type="molecule type" value="Genomic_DNA"/>
</dbReference>
<feature type="transmembrane region" description="Helical" evidence="8">
    <location>
        <begin position="221"/>
        <end position="239"/>
    </location>
</feature>
<protein>
    <submittedName>
        <fullName evidence="10">MFS transporter</fullName>
    </submittedName>
</protein>
<dbReference type="Gene3D" id="1.20.1250.20">
    <property type="entry name" value="MFS general substrate transporter like domains"/>
    <property type="match status" value="1"/>
</dbReference>
<feature type="transmembrane region" description="Helical" evidence="8">
    <location>
        <begin position="114"/>
        <end position="132"/>
    </location>
</feature>
<comment type="subcellular location">
    <subcellularLocation>
        <location evidence="1">Cell membrane</location>
        <topology evidence="1">Multi-pass membrane protein</topology>
    </subcellularLocation>
</comment>
<keyword evidence="11" id="KW-1185">Reference proteome</keyword>
<evidence type="ECO:0000313" key="10">
    <source>
        <dbReference type="EMBL" id="MBD8061060.1"/>
    </source>
</evidence>
<dbReference type="InterPro" id="IPR020846">
    <property type="entry name" value="MFS_dom"/>
</dbReference>
<reference evidence="10 11" key="1">
    <citation type="submission" date="2020-08" db="EMBL/GenBank/DDBJ databases">
        <title>A Genomic Blueprint of the Chicken Gut Microbiome.</title>
        <authorList>
            <person name="Gilroy R."/>
            <person name="Ravi A."/>
            <person name="Getino M."/>
            <person name="Pursley I."/>
            <person name="Horton D.L."/>
            <person name="Alikhan N.-F."/>
            <person name="Baker D."/>
            <person name="Gharbi K."/>
            <person name="Hall N."/>
            <person name="Watson M."/>
            <person name="Adriaenssens E.M."/>
            <person name="Foster-Nyarko E."/>
            <person name="Jarju S."/>
            <person name="Secka A."/>
            <person name="Antonio M."/>
            <person name="Oren A."/>
            <person name="Chaudhuri R."/>
            <person name="La Ragione R.M."/>
            <person name="Hildebrand F."/>
            <person name="Pallen M.J."/>
        </authorList>
    </citation>
    <scope>NUCLEOTIDE SEQUENCE [LARGE SCALE GENOMIC DNA]</scope>
    <source>
        <strain evidence="10 11">Sa1BUA1</strain>
    </source>
</reference>
<keyword evidence="7 8" id="KW-0472">Membrane</keyword>